<evidence type="ECO:0000256" key="6">
    <source>
        <dbReference type="ARBA" id="ARBA00022692"/>
    </source>
</evidence>
<dbReference type="EMBL" id="JACHBI010000001">
    <property type="protein sequence ID" value="MBB5572569.1"/>
    <property type="molecule type" value="Genomic_DNA"/>
</dbReference>
<sequence length="541" mass="59526">MGKIPAAIGVHAMRRPSVNPGDIGPATEQVFEGRMRFANLIGITVWTATMTFFWLWWLRSDHVIGWPSYLLVTLALALITGLPAYFIVIVHDARRMPQAGPLPAGRIAMVVTRASSESLSLVQTTLRAMLDQTGCDFDVWLAEEKPSLDMMKWCMEHGVFTSTTRESAGADARDTSLHCKQGNLTSFYDHFGYERYDFVVQFDAGDVPERTYLREMVRPFRDPGIGYVSAPSICDADAASSWAARGMLFAEAGVQGLVQSGYNNGWAPLCVGTHYAVRTAALKEIGGPRQEPAEGLSTTLAMNAGGWRGIHALDAIAHGNGPATFTDLMMQEFDRSRSRMTTLLRHAPDYMPKLSGWLKFQFLFSELCYPLFSLGLAVLFILPIVALLTGHSFVDVTYPAFLLHFLPIVAALIALVFIWRATGTFRPANAKIASWESVAFLLLRWPWSLIGCAAAIRDRLTHSRGDFHVAPKRVAAGQALLLRVLAPYIVLSLGSAQAMAFAFDRETAQGFFIFAAINALVYAALIGLIVARHVTENTLSR</sequence>
<gene>
    <name evidence="10" type="ORF">GGD50_001145</name>
</gene>
<proteinExistence type="predicted"/>
<reference evidence="10 11" key="1">
    <citation type="submission" date="2020-08" db="EMBL/GenBank/DDBJ databases">
        <title>Genomic Encyclopedia of Type Strains, Phase IV (KMG-V): Genome sequencing to study the core and pangenomes of soil and plant-associated prokaryotes.</title>
        <authorList>
            <person name="Whitman W."/>
        </authorList>
    </citation>
    <scope>NUCLEOTIDE SEQUENCE [LARGE SCALE GENOMIC DNA]</scope>
    <source>
        <strain evidence="10 11">SEMIA 4064</strain>
    </source>
</reference>
<name>A0A7W9CZU1_9HYPH</name>
<feature type="transmembrane region" description="Helical" evidence="9">
    <location>
        <begin position="480"/>
        <end position="503"/>
    </location>
</feature>
<evidence type="ECO:0000313" key="10">
    <source>
        <dbReference type="EMBL" id="MBB5572569.1"/>
    </source>
</evidence>
<feature type="transmembrane region" description="Helical" evidence="9">
    <location>
        <begin position="69"/>
        <end position="90"/>
    </location>
</feature>
<dbReference type="InterPro" id="IPR050321">
    <property type="entry name" value="Glycosyltr_2/OpgH_subfam"/>
</dbReference>
<keyword evidence="6 9" id="KW-0812">Transmembrane</keyword>
<keyword evidence="8 9" id="KW-0472">Membrane</keyword>
<evidence type="ECO:0000256" key="8">
    <source>
        <dbReference type="ARBA" id="ARBA00023136"/>
    </source>
</evidence>
<evidence type="ECO:0000256" key="4">
    <source>
        <dbReference type="ARBA" id="ARBA00022676"/>
    </source>
</evidence>
<organism evidence="10 11">
    <name type="scientific">Rhizobium paranaense</name>
    <dbReference type="NCBI Taxonomy" id="1650438"/>
    <lineage>
        <taxon>Bacteria</taxon>
        <taxon>Pseudomonadati</taxon>
        <taxon>Pseudomonadota</taxon>
        <taxon>Alphaproteobacteria</taxon>
        <taxon>Hyphomicrobiales</taxon>
        <taxon>Rhizobiaceae</taxon>
        <taxon>Rhizobium/Agrobacterium group</taxon>
        <taxon>Rhizobium</taxon>
    </lineage>
</organism>
<comment type="subcellular location">
    <subcellularLocation>
        <location evidence="1">Membrane</location>
        <topology evidence="1">Multi-pass membrane protein</topology>
    </subcellularLocation>
</comment>
<feature type="transmembrane region" description="Helical" evidence="9">
    <location>
        <begin position="37"/>
        <end position="57"/>
    </location>
</feature>
<accession>A0A7W9CZU1</accession>
<comment type="pathway">
    <text evidence="3">Sphingolipid metabolism.</text>
</comment>
<dbReference type="RefSeq" id="WP_245407461.1">
    <property type="nucleotide sequence ID" value="NZ_JACHBI010000001.1"/>
</dbReference>
<evidence type="ECO:0000256" key="7">
    <source>
        <dbReference type="ARBA" id="ARBA00022989"/>
    </source>
</evidence>
<comment type="caution">
    <text evidence="10">The sequence shown here is derived from an EMBL/GenBank/DDBJ whole genome shotgun (WGS) entry which is preliminary data.</text>
</comment>
<dbReference type="PANTHER" id="PTHR43867">
    <property type="entry name" value="CELLULOSE SYNTHASE CATALYTIC SUBUNIT A [UDP-FORMING]"/>
    <property type="match status" value="1"/>
</dbReference>
<keyword evidence="5 10" id="KW-0808">Transferase</keyword>
<evidence type="ECO:0000256" key="9">
    <source>
        <dbReference type="SAM" id="Phobius"/>
    </source>
</evidence>
<dbReference type="AlphaFoldDB" id="A0A7W9CZU1"/>
<dbReference type="SUPFAM" id="SSF53448">
    <property type="entry name" value="Nucleotide-diphospho-sugar transferases"/>
    <property type="match status" value="1"/>
</dbReference>
<protein>
    <submittedName>
        <fullName evidence="10">Cellulose synthase (UDP-forming)</fullName>
        <ecNumber evidence="10">2.4.1.12</ecNumber>
    </submittedName>
</protein>
<dbReference type="Proteomes" id="UP000549882">
    <property type="component" value="Unassembled WGS sequence"/>
</dbReference>
<dbReference type="GO" id="GO:0016760">
    <property type="term" value="F:cellulose synthase (UDP-forming) activity"/>
    <property type="evidence" value="ECO:0007669"/>
    <property type="project" value="UniProtKB-EC"/>
</dbReference>
<dbReference type="InterPro" id="IPR025993">
    <property type="entry name" value="Ceramide_glucosylTrfase"/>
</dbReference>
<evidence type="ECO:0000256" key="3">
    <source>
        <dbReference type="ARBA" id="ARBA00004991"/>
    </source>
</evidence>
<evidence type="ECO:0000256" key="1">
    <source>
        <dbReference type="ARBA" id="ARBA00004141"/>
    </source>
</evidence>
<keyword evidence="11" id="KW-1185">Reference proteome</keyword>
<evidence type="ECO:0000256" key="2">
    <source>
        <dbReference type="ARBA" id="ARBA00004760"/>
    </source>
</evidence>
<evidence type="ECO:0000313" key="11">
    <source>
        <dbReference type="Proteomes" id="UP000549882"/>
    </source>
</evidence>
<keyword evidence="7 9" id="KW-1133">Transmembrane helix</keyword>
<feature type="transmembrane region" description="Helical" evidence="9">
    <location>
        <begin position="509"/>
        <end position="531"/>
    </location>
</feature>
<comment type="pathway">
    <text evidence="2">Lipid metabolism; sphingolipid metabolism.</text>
</comment>
<dbReference type="EC" id="2.4.1.12" evidence="10"/>
<feature type="transmembrane region" description="Helical" evidence="9">
    <location>
        <begin position="400"/>
        <end position="419"/>
    </location>
</feature>
<dbReference type="Gene3D" id="3.90.550.10">
    <property type="entry name" value="Spore Coat Polysaccharide Biosynthesis Protein SpsA, Chain A"/>
    <property type="match status" value="1"/>
</dbReference>
<keyword evidence="4 10" id="KW-0328">Glycosyltransferase</keyword>
<dbReference type="Pfam" id="PF13506">
    <property type="entry name" value="Glyco_transf_21"/>
    <property type="match status" value="1"/>
</dbReference>
<feature type="transmembrane region" description="Helical" evidence="9">
    <location>
        <begin position="367"/>
        <end position="388"/>
    </location>
</feature>
<dbReference type="InterPro" id="IPR029044">
    <property type="entry name" value="Nucleotide-diphossugar_trans"/>
</dbReference>
<evidence type="ECO:0000256" key="5">
    <source>
        <dbReference type="ARBA" id="ARBA00022679"/>
    </source>
</evidence>
<dbReference type="GO" id="GO:0005886">
    <property type="term" value="C:plasma membrane"/>
    <property type="evidence" value="ECO:0007669"/>
    <property type="project" value="TreeGrafter"/>
</dbReference>
<dbReference type="PANTHER" id="PTHR43867:SF2">
    <property type="entry name" value="CELLULOSE SYNTHASE CATALYTIC SUBUNIT A [UDP-FORMING]"/>
    <property type="match status" value="1"/>
</dbReference>